<dbReference type="Proteomes" id="UP000295733">
    <property type="component" value="Unassembled WGS sequence"/>
</dbReference>
<protein>
    <recommendedName>
        <fullName evidence="4">Flp pilus assembly pilin Flp</fullName>
    </recommendedName>
</protein>
<keyword evidence="1" id="KW-0812">Transmembrane</keyword>
<gene>
    <name evidence="2" type="ORF">EV656_10532</name>
</gene>
<keyword evidence="1" id="KW-1133">Transmembrane helix</keyword>
<proteinExistence type="predicted"/>
<name>A0A4R2NM50_RHOAD</name>
<dbReference type="EMBL" id="SLXL01000005">
    <property type="protein sequence ID" value="TCP22733.1"/>
    <property type="molecule type" value="Genomic_DNA"/>
</dbReference>
<evidence type="ECO:0008006" key="4">
    <source>
        <dbReference type="Google" id="ProtNLM"/>
    </source>
</evidence>
<sequence length="59" mass="6566">MRRRARFLFKDDGAVTVDFIILTAVLVGLGGTVLWILNNSTSNLATLLAERIAEIEFKD</sequence>
<evidence type="ECO:0000313" key="3">
    <source>
        <dbReference type="Proteomes" id="UP000295733"/>
    </source>
</evidence>
<organism evidence="2 3">
    <name type="scientific">Rhodovulum adriaticum</name>
    <name type="common">Rhodopseudomonas adriatica</name>
    <dbReference type="NCBI Taxonomy" id="35804"/>
    <lineage>
        <taxon>Bacteria</taxon>
        <taxon>Pseudomonadati</taxon>
        <taxon>Pseudomonadota</taxon>
        <taxon>Alphaproteobacteria</taxon>
        <taxon>Rhodobacterales</taxon>
        <taxon>Paracoccaceae</taxon>
        <taxon>Rhodovulum</taxon>
    </lineage>
</organism>
<reference evidence="2 3" key="1">
    <citation type="submission" date="2019-03" db="EMBL/GenBank/DDBJ databases">
        <title>Genomic Encyclopedia of Type Strains, Phase IV (KMG-IV): sequencing the most valuable type-strain genomes for metagenomic binning, comparative biology and taxonomic classification.</title>
        <authorList>
            <person name="Goeker M."/>
        </authorList>
    </citation>
    <scope>NUCLEOTIDE SEQUENCE [LARGE SCALE GENOMIC DNA]</scope>
    <source>
        <strain evidence="2 3">DSM 2781</strain>
    </source>
</reference>
<dbReference type="AlphaFoldDB" id="A0A4R2NM50"/>
<evidence type="ECO:0000256" key="1">
    <source>
        <dbReference type="SAM" id="Phobius"/>
    </source>
</evidence>
<accession>A0A4R2NM50</accession>
<keyword evidence="3" id="KW-1185">Reference proteome</keyword>
<feature type="transmembrane region" description="Helical" evidence="1">
    <location>
        <begin position="12"/>
        <end position="37"/>
    </location>
</feature>
<evidence type="ECO:0000313" key="2">
    <source>
        <dbReference type="EMBL" id="TCP22733.1"/>
    </source>
</evidence>
<keyword evidence="1" id="KW-0472">Membrane</keyword>
<comment type="caution">
    <text evidence="2">The sequence shown here is derived from an EMBL/GenBank/DDBJ whole genome shotgun (WGS) entry which is preliminary data.</text>
</comment>
<dbReference type="OrthoDB" id="5525128at2"/>